<evidence type="ECO:0000256" key="3">
    <source>
        <dbReference type="SAM" id="SignalP"/>
    </source>
</evidence>
<dbReference type="Proteomes" id="UP000095287">
    <property type="component" value="Unplaced"/>
</dbReference>
<evidence type="ECO:0000313" key="5">
    <source>
        <dbReference type="WBParaSite" id="L893_g29959.t1"/>
    </source>
</evidence>
<dbReference type="InterPro" id="IPR002061">
    <property type="entry name" value="Scorpion_toxinL/defensin"/>
</dbReference>
<evidence type="ECO:0000256" key="1">
    <source>
        <dbReference type="ARBA" id="ARBA00004613"/>
    </source>
</evidence>
<dbReference type="AlphaFoldDB" id="A0A1I7ZVD6"/>
<sequence>MQSTILLAAGLSLITCGVMAADLKQAVVGCSTIDHQTCDELCKQDNYWYGHCTAWDGRDFQCRCYEYKSPADGSLCANQQRYCMDLCQKKGAEGGYCYPQPSAKAPRGTPKCQCFKALPDSS</sequence>
<feature type="chain" id="PRO_5009313959" evidence="3">
    <location>
        <begin position="21"/>
        <end position="122"/>
    </location>
</feature>
<dbReference type="WBParaSite" id="L893_g29959.t1">
    <property type="protein sequence ID" value="L893_g29959.t1"/>
    <property type="gene ID" value="L893_g29959"/>
</dbReference>
<dbReference type="SUPFAM" id="SSF57095">
    <property type="entry name" value="Scorpion toxin-like"/>
    <property type="match status" value="1"/>
</dbReference>
<feature type="signal peptide" evidence="3">
    <location>
        <begin position="1"/>
        <end position="20"/>
    </location>
</feature>
<reference evidence="5" key="1">
    <citation type="submission" date="2016-11" db="UniProtKB">
        <authorList>
            <consortium name="WormBaseParasite"/>
        </authorList>
    </citation>
    <scope>IDENTIFICATION</scope>
</reference>
<accession>A0A1I7ZVD6</accession>
<name>A0A1I7ZVD6_9BILA</name>
<evidence type="ECO:0000313" key="4">
    <source>
        <dbReference type="Proteomes" id="UP000095287"/>
    </source>
</evidence>
<keyword evidence="2" id="KW-0964">Secreted</keyword>
<dbReference type="Pfam" id="PF00537">
    <property type="entry name" value="Toxin_3"/>
    <property type="match status" value="1"/>
</dbReference>
<proteinExistence type="predicted"/>
<dbReference type="InterPro" id="IPR036574">
    <property type="entry name" value="Scorpion_toxin-like_sf"/>
</dbReference>
<keyword evidence="3" id="KW-0732">Signal</keyword>
<dbReference type="GO" id="GO:0019871">
    <property type="term" value="F:sodium channel inhibitor activity"/>
    <property type="evidence" value="ECO:0007669"/>
    <property type="project" value="InterPro"/>
</dbReference>
<protein>
    <submittedName>
        <fullName evidence="5">Knot1 domain-containing protein</fullName>
    </submittedName>
</protein>
<keyword evidence="4" id="KW-1185">Reference proteome</keyword>
<dbReference type="GO" id="GO:0005576">
    <property type="term" value="C:extracellular region"/>
    <property type="evidence" value="ECO:0007669"/>
    <property type="project" value="UniProtKB-SubCell"/>
</dbReference>
<dbReference type="Gene3D" id="3.30.30.10">
    <property type="entry name" value="Knottin, scorpion toxin-like"/>
    <property type="match status" value="2"/>
</dbReference>
<evidence type="ECO:0000256" key="2">
    <source>
        <dbReference type="ARBA" id="ARBA00022525"/>
    </source>
</evidence>
<comment type="subcellular location">
    <subcellularLocation>
        <location evidence="1">Secreted</location>
    </subcellularLocation>
</comment>
<organism evidence="4 5">
    <name type="scientific">Steinernema glaseri</name>
    <dbReference type="NCBI Taxonomy" id="37863"/>
    <lineage>
        <taxon>Eukaryota</taxon>
        <taxon>Metazoa</taxon>
        <taxon>Ecdysozoa</taxon>
        <taxon>Nematoda</taxon>
        <taxon>Chromadorea</taxon>
        <taxon>Rhabditida</taxon>
        <taxon>Tylenchina</taxon>
        <taxon>Panagrolaimomorpha</taxon>
        <taxon>Strongyloidoidea</taxon>
        <taxon>Steinernematidae</taxon>
        <taxon>Steinernema</taxon>
    </lineage>
</organism>